<organism evidence="5 6">
    <name type="scientific">Tetraparma gracilis</name>
    <dbReference type="NCBI Taxonomy" id="2962635"/>
    <lineage>
        <taxon>Eukaryota</taxon>
        <taxon>Sar</taxon>
        <taxon>Stramenopiles</taxon>
        <taxon>Ochrophyta</taxon>
        <taxon>Bolidophyceae</taxon>
        <taxon>Parmales</taxon>
        <taxon>Triparmaceae</taxon>
        <taxon>Tetraparma</taxon>
    </lineage>
</organism>
<accession>A0ABQ6ND03</accession>
<dbReference type="PANTHER" id="PTHR44068">
    <property type="entry name" value="ZGC:194242"/>
    <property type="match status" value="1"/>
</dbReference>
<protein>
    <recommendedName>
        <fullName evidence="4">SAM-dependent methyltransferase Erg6/SMT-type domain-containing protein</fullName>
    </recommendedName>
</protein>
<dbReference type="Gene3D" id="3.40.50.150">
    <property type="entry name" value="Vaccinia Virus protein VP39"/>
    <property type="match status" value="1"/>
</dbReference>
<dbReference type="InterPro" id="IPR050447">
    <property type="entry name" value="Erg6_SMT_methyltransf"/>
</dbReference>
<keyword evidence="3" id="KW-0489">Methyltransferase</keyword>
<evidence type="ECO:0000256" key="1">
    <source>
        <dbReference type="ARBA" id="ARBA00022679"/>
    </source>
</evidence>
<name>A0ABQ6ND03_9STRA</name>
<comment type="similarity">
    <text evidence="2 3">Belongs to the class I-like SAM-binding methyltransferase superfamily. Erg6/SMT family.</text>
</comment>
<dbReference type="Proteomes" id="UP001165060">
    <property type="component" value="Unassembled WGS sequence"/>
</dbReference>
<gene>
    <name evidence="5" type="ORF">TeGR_g25</name>
</gene>
<comment type="caution">
    <text evidence="5">The sequence shown here is derived from an EMBL/GenBank/DDBJ whole genome shotgun (WGS) entry which is preliminary data.</text>
</comment>
<keyword evidence="3" id="KW-0949">S-adenosyl-L-methionine</keyword>
<reference evidence="5 6" key="1">
    <citation type="journal article" date="2023" name="Commun. Biol.">
        <title>Genome analysis of Parmales, the sister group of diatoms, reveals the evolutionary specialization of diatoms from phago-mixotrophs to photoautotrophs.</title>
        <authorList>
            <person name="Ban H."/>
            <person name="Sato S."/>
            <person name="Yoshikawa S."/>
            <person name="Yamada K."/>
            <person name="Nakamura Y."/>
            <person name="Ichinomiya M."/>
            <person name="Sato N."/>
            <person name="Blanc-Mathieu R."/>
            <person name="Endo H."/>
            <person name="Kuwata A."/>
            <person name="Ogata H."/>
        </authorList>
    </citation>
    <scope>NUCLEOTIDE SEQUENCE [LARGE SCALE GENOMIC DNA]</scope>
</reference>
<dbReference type="EMBL" id="BRYB01006758">
    <property type="protein sequence ID" value="GMI56371.1"/>
    <property type="molecule type" value="Genomic_DNA"/>
</dbReference>
<feature type="domain" description="SAM-dependent methyltransferase Erg6/SMT-type" evidence="4">
    <location>
        <begin position="31"/>
        <end position="169"/>
    </location>
</feature>
<evidence type="ECO:0000259" key="4">
    <source>
        <dbReference type="PROSITE" id="PS51685"/>
    </source>
</evidence>
<dbReference type="CDD" id="cd02440">
    <property type="entry name" value="AdoMet_MTases"/>
    <property type="match status" value="1"/>
</dbReference>
<evidence type="ECO:0000313" key="5">
    <source>
        <dbReference type="EMBL" id="GMI56371.1"/>
    </source>
</evidence>
<dbReference type="PANTHER" id="PTHR44068:SF1">
    <property type="entry name" value="HYPOTHETICAL LOC100005854"/>
    <property type="match status" value="1"/>
</dbReference>
<proteinExistence type="inferred from homology"/>
<keyword evidence="1 3" id="KW-0808">Transferase</keyword>
<dbReference type="InterPro" id="IPR029063">
    <property type="entry name" value="SAM-dependent_MTases_sf"/>
</dbReference>
<feature type="non-terminal residue" evidence="5">
    <location>
        <position position="169"/>
    </location>
</feature>
<evidence type="ECO:0000256" key="3">
    <source>
        <dbReference type="PROSITE-ProRule" id="PRU01022"/>
    </source>
</evidence>
<dbReference type="SUPFAM" id="SSF53335">
    <property type="entry name" value="S-adenosyl-L-methionine-dependent methyltransferases"/>
    <property type="match status" value="1"/>
</dbReference>
<dbReference type="Pfam" id="PF02353">
    <property type="entry name" value="CMAS"/>
    <property type="match status" value="1"/>
</dbReference>
<dbReference type="PROSITE" id="PS51685">
    <property type="entry name" value="SAM_MT_ERG6_SMT"/>
    <property type="match status" value="1"/>
</dbReference>
<feature type="non-terminal residue" evidence="5">
    <location>
        <position position="1"/>
    </location>
</feature>
<dbReference type="InterPro" id="IPR030384">
    <property type="entry name" value="MeTrfase_SMT"/>
</dbReference>
<evidence type="ECO:0000256" key="2">
    <source>
        <dbReference type="ARBA" id="ARBA00038188"/>
    </source>
</evidence>
<keyword evidence="6" id="KW-1185">Reference proteome</keyword>
<evidence type="ECO:0000313" key="6">
    <source>
        <dbReference type="Proteomes" id="UP001165060"/>
    </source>
</evidence>
<sequence length="169" mass="18739">YAGARSDIGANTQKEAVAKREKEYATMVNSFYDLVTDFYEYGWGDSFHFAPRFVNETFIESIYRAEHFLGMKLGAGKGMKVLDVGCGVGGPMRNIARFSGADVTGVTINEYQVKVGNRYCAEQGLADTCRSQQGDFQKLDEKFAEGSFDAAYEIEATCHSPDRVQTFGQ</sequence>